<dbReference type="InterPro" id="IPR051503">
    <property type="entry name" value="ComplSys_Reg/VirEntry_Med"/>
</dbReference>
<reference evidence="6" key="2">
    <citation type="submission" date="2025-09" db="UniProtKB">
        <authorList>
            <consortium name="Ensembl"/>
        </authorList>
    </citation>
    <scope>IDENTIFICATION</scope>
</reference>
<dbReference type="SUPFAM" id="SSF57535">
    <property type="entry name" value="Complement control module/SCR domain"/>
    <property type="match status" value="3"/>
</dbReference>
<dbReference type="Ensembl" id="ENSNNAT00000019361.1">
    <property type="protein sequence ID" value="ENSNNAP00000018437.1"/>
    <property type="gene ID" value="ENSNNAG00000012341.1"/>
</dbReference>
<dbReference type="PROSITE" id="PS50923">
    <property type="entry name" value="SUSHI"/>
    <property type="match status" value="3"/>
</dbReference>
<reference evidence="6" key="1">
    <citation type="submission" date="2025-08" db="UniProtKB">
        <authorList>
            <consortium name="Ensembl"/>
        </authorList>
    </citation>
    <scope>IDENTIFICATION</scope>
</reference>
<feature type="domain" description="Sushi" evidence="5">
    <location>
        <begin position="80"/>
        <end position="138"/>
    </location>
</feature>
<dbReference type="AlphaFoldDB" id="A0A8C7E2B2"/>
<dbReference type="PANTHER" id="PTHR45785">
    <property type="entry name" value="COMPLEMENT FACTOR H-RELATED"/>
    <property type="match status" value="1"/>
</dbReference>
<dbReference type="InterPro" id="IPR035976">
    <property type="entry name" value="Sushi/SCR/CCP_sf"/>
</dbReference>
<name>A0A8C7E2B2_NAJNA</name>
<accession>A0A8C7E2B2</accession>
<evidence type="ECO:0000256" key="3">
    <source>
        <dbReference type="ARBA" id="ARBA00023157"/>
    </source>
</evidence>
<feature type="disulfide bond" evidence="4">
    <location>
        <begin position="141"/>
        <end position="184"/>
    </location>
</feature>
<evidence type="ECO:0000313" key="6">
    <source>
        <dbReference type="Ensembl" id="ENSNNAP00000018437.1"/>
    </source>
</evidence>
<dbReference type="CDD" id="cd00033">
    <property type="entry name" value="CCP"/>
    <property type="match status" value="3"/>
</dbReference>
<dbReference type="GeneTree" id="ENSGT00940000154386"/>
<protein>
    <recommendedName>
        <fullName evidence="5">Sushi domain-containing protein</fullName>
    </recommendedName>
</protein>
<dbReference type="Proteomes" id="UP000694559">
    <property type="component" value="Unplaced"/>
</dbReference>
<dbReference type="PANTHER" id="PTHR45785:SF7">
    <property type="entry name" value="COMPLEMENT FACTOR H"/>
    <property type="match status" value="1"/>
</dbReference>
<keyword evidence="1 4" id="KW-0768">Sushi</keyword>
<evidence type="ECO:0000256" key="1">
    <source>
        <dbReference type="ARBA" id="ARBA00022659"/>
    </source>
</evidence>
<organism evidence="6 7">
    <name type="scientific">Naja naja</name>
    <name type="common">Indian cobra</name>
    <dbReference type="NCBI Taxonomy" id="35670"/>
    <lineage>
        <taxon>Eukaryota</taxon>
        <taxon>Metazoa</taxon>
        <taxon>Chordata</taxon>
        <taxon>Craniata</taxon>
        <taxon>Vertebrata</taxon>
        <taxon>Euteleostomi</taxon>
        <taxon>Lepidosauria</taxon>
        <taxon>Squamata</taxon>
        <taxon>Bifurcata</taxon>
        <taxon>Unidentata</taxon>
        <taxon>Episquamata</taxon>
        <taxon>Toxicofera</taxon>
        <taxon>Serpentes</taxon>
        <taxon>Colubroidea</taxon>
        <taxon>Elapidae</taxon>
        <taxon>Elapinae</taxon>
        <taxon>Naja</taxon>
    </lineage>
</organism>
<dbReference type="GO" id="GO:0005615">
    <property type="term" value="C:extracellular space"/>
    <property type="evidence" value="ECO:0007669"/>
    <property type="project" value="TreeGrafter"/>
</dbReference>
<dbReference type="SMART" id="SM00032">
    <property type="entry name" value="CCP"/>
    <property type="match status" value="3"/>
</dbReference>
<dbReference type="Pfam" id="PF00084">
    <property type="entry name" value="Sushi"/>
    <property type="match status" value="3"/>
</dbReference>
<feature type="domain" description="Sushi" evidence="5">
    <location>
        <begin position="18"/>
        <end position="77"/>
    </location>
</feature>
<dbReference type="GO" id="GO:0006956">
    <property type="term" value="P:complement activation"/>
    <property type="evidence" value="ECO:0007669"/>
    <property type="project" value="TreeGrafter"/>
</dbReference>
<dbReference type="InterPro" id="IPR000436">
    <property type="entry name" value="Sushi_SCR_CCP_dom"/>
</dbReference>
<evidence type="ECO:0000256" key="2">
    <source>
        <dbReference type="ARBA" id="ARBA00022729"/>
    </source>
</evidence>
<evidence type="ECO:0000313" key="7">
    <source>
        <dbReference type="Proteomes" id="UP000694559"/>
    </source>
</evidence>
<dbReference type="Gene3D" id="2.10.70.10">
    <property type="entry name" value="Complement Module, domain 1"/>
    <property type="match status" value="3"/>
</dbReference>
<keyword evidence="2" id="KW-0732">Signal</keyword>
<evidence type="ECO:0000259" key="5">
    <source>
        <dbReference type="PROSITE" id="PS50923"/>
    </source>
</evidence>
<dbReference type="OMA" id="ITHVREC"/>
<comment type="caution">
    <text evidence="4">Lacks conserved residue(s) required for the propagation of feature annotation.</text>
</comment>
<feature type="domain" description="Sushi" evidence="5">
    <location>
        <begin position="139"/>
        <end position="197"/>
    </location>
</feature>
<keyword evidence="3 4" id="KW-1015">Disulfide bond</keyword>
<dbReference type="OrthoDB" id="10051774at2759"/>
<sequence>MREFSFSHIIYGLFSLEITCNSPRIPNGTFRPQRTIYHDGDLIRIQCDSGFTFEPDNGEKVVECTKNGWSPPPKCISNAGKCRAHTEIENAEIIEDTTKKYLNGEKINYQCNDGFDIYGSAAVTCTQNKWSRLPRCVDVRCSSPPEIENGEIASVIKAKYLPQEKVHYRCNTSYTLLGTPFITCLKNHWTETPRCAGIITDLHHVELKLELEMNLLLLHWLFHVTLKKFCHIEKAFSIFYC</sequence>
<proteinExistence type="predicted"/>
<feature type="disulfide bond" evidence="4">
    <location>
        <begin position="82"/>
        <end position="125"/>
    </location>
</feature>
<evidence type="ECO:0000256" key="4">
    <source>
        <dbReference type="PROSITE-ProRule" id="PRU00302"/>
    </source>
</evidence>
<keyword evidence="7" id="KW-1185">Reference proteome</keyword>
<dbReference type="GO" id="GO:0001851">
    <property type="term" value="F:complement component C3b binding"/>
    <property type="evidence" value="ECO:0007669"/>
    <property type="project" value="TreeGrafter"/>
</dbReference>